<sequence length="70" mass="7869">MTMDDHLNARAVRTMKNEPREELEGWILGVDEEGAVHLPEPVMKALGIEPGDPVEWSITGDGLELRRGRF</sequence>
<reference evidence="3" key="1">
    <citation type="submission" date="2017-11" db="EMBL/GenBank/DDBJ databases">
        <title>Complete Genome Sequence of Kyrpidia sp. Strain EA-1, a thermophilic, hydrogen-oxidizing Bacterium, isolated from the Azores.</title>
        <authorList>
            <person name="Reiner J.E."/>
            <person name="Lapp C.J."/>
            <person name="Bunk B."/>
            <person name="Gescher J."/>
        </authorList>
    </citation>
    <scope>NUCLEOTIDE SEQUENCE [LARGE SCALE GENOMIC DNA]</scope>
    <source>
        <strain evidence="3">EA-1</strain>
    </source>
</reference>
<dbReference type="EMBL" id="CP024955">
    <property type="protein sequence ID" value="ATY85533.1"/>
    <property type="molecule type" value="Genomic_DNA"/>
</dbReference>
<dbReference type="Proteomes" id="UP000231932">
    <property type="component" value="Chromosome"/>
</dbReference>
<dbReference type="GO" id="GO:0003677">
    <property type="term" value="F:DNA binding"/>
    <property type="evidence" value="ECO:0007669"/>
    <property type="project" value="InterPro"/>
</dbReference>
<dbReference type="AlphaFoldDB" id="A0A2K8N8B2"/>
<evidence type="ECO:0000313" key="2">
    <source>
        <dbReference type="EMBL" id="ATY85533.1"/>
    </source>
</evidence>
<proteinExistence type="predicted"/>
<protein>
    <recommendedName>
        <fullName evidence="1">SpoVT-AbrB domain-containing protein</fullName>
    </recommendedName>
</protein>
<feature type="domain" description="SpoVT-AbrB" evidence="1">
    <location>
        <begin position="30"/>
        <end position="66"/>
    </location>
</feature>
<dbReference type="Gene3D" id="2.10.260.10">
    <property type="match status" value="1"/>
</dbReference>
<gene>
    <name evidence="2" type="ORF">CVV65_11860</name>
</gene>
<keyword evidence="3" id="KW-1185">Reference proteome</keyword>
<organism evidence="2 3">
    <name type="scientific">Kyrpidia spormannii</name>
    <dbReference type="NCBI Taxonomy" id="2055160"/>
    <lineage>
        <taxon>Bacteria</taxon>
        <taxon>Bacillati</taxon>
        <taxon>Bacillota</taxon>
        <taxon>Bacilli</taxon>
        <taxon>Bacillales</taxon>
        <taxon>Alicyclobacillaceae</taxon>
        <taxon>Kyrpidia</taxon>
    </lineage>
</organism>
<evidence type="ECO:0000259" key="1">
    <source>
        <dbReference type="Pfam" id="PF04014"/>
    </source>
</evidence>
<accession>A0A2K8N8B2</accession>
<dbReference type="SUPFAM" id="SSF89447">
    <property type="entry name" value="AbrB/MazE/MraZ-like"/>
    <property type="match status" value="1"/>
</dbReference>
<dbReference type="Pfam" id="PF04014">
    <property type="entry name" value="MazE_antitoxin"/>
    <property type="match status" value="1"/>
</dbReference>
<dbReference type="KEGG" id="kyr:CVV65_11860"/>
<name>A0A2K8N8B2_9BACL</name>
<dbReference type="InterPro" id="IPR007159">
    <property type="entry name" value="SpoVT-AbrB_dom"/>
</dbReference>
<dbReference type="InterPro" id="IPR037914">
    <property type="entry name" value="SpoVT-AbrB_sf"/>
</dbReference>
<evidence type="ECO:0000313" key="3">
    <source>
        <dbReference type="Proteomes" id="UP000231932"/>
    </source>
</evidence>